<dbReference type="Proteomes" id="UP001501581">
    <property type="component" value="Unassembled WGS sequence"/>
</dbReference>
<dbReference type="Pfam" id="PF02086">
    <property type="entry name" value="MethyltransfD12"/>
    <property type="match status" value="1"/>
</dbReference>
<reference evidence="7" key="1">
    <citation type="journal article" date="2019" name="Int. J. Syst. Evol. Microbiol.">
        <title>The Global Catalogue of Microorganisms (GCM) 10K type strain sequencing project: providing services to taxonomists for standard genome sequencing and annotation.</title>
        <authorList>
            <consortium name="The Broad Institute Genomics Platform"/>
            <consortium name="The Broad Institute Genome Sequencing Center for Infectious Disease"/>
            <person name="Wu L."/>
            <person name="Ma J."/>
        </authorList>
    </citation>
    <scope>NUCLEOTIDE SEQUENCE [LARGE SCALE GENOMIC DNA]</scope>
    <source>
        <strain evidence="7">JCM 13008</strain>
    </source>
</reference>
<keyword evidence="2 6" id="KW-0489">Methyltransferase</keyword>
<dbReference type="EMBL" id="BAAALG010000008">
    <property type="protein sequence ID" value="GAA1101592.1"/>
    <property type="molecule type" value="Genomic_DNA"/>
</dbReference>
<dbReference type="InterPro" id="IPR012327">
    <property type="entry name" value="MeTrfase_D12"/>
</dbReference>
<comment type="caution">
    <text evidence="6">The sequence shown here is derived from an EMBL/GenBank/DDBJ whole genome shotgun (WGS) entry which is preliminary data.</text>
</comment>
<dbReference type="PRINTS" id="PR00505">
    <property type="entry name" value="D12N6MTFRASE"/>
</dbReference>
<evidence type="ECO:0000256" key="4">
    <source>
        <dbReference type="ARBA" id="ARBA00022691"/>
    </source>
</evidence>
<evidence type="ECO:0000313" key="7">
    <source>
        <dbReference type="Proteomes" id="UP001501581"/>
    </source>
</evidence>
<evidence type="ECO:0000256" key="2">
    <source>
        <dbReference type="ARBA" id="ARBA00022603"/>
    </source>
</evidence>
<dbReference type="EC" id="2.1.1.72" evidence="1"/>
<sequence length="350" mass="39263">MIKYLGSKRTLVPVLGALAEGAQARSAVDLFTGTTRVAQEFKRRGLVVTANDVATYSRIFSDCWIATDADAIDRDALGAEIERLNALPGQPGYFTETFCEQARFFQPQNGARVDAIRAEIERVHRDGPLYPILLTSLILAADRVDSTTGLQMAYLKQWAPRSHKPLQLRMPELLPGAGHTTHGDALDVVHELPPTDLAYLDPPYNQHRYFTNYHVWETLVRWDEPEFYGVACKRIDSRDAVTRSVFNSKPRMASAMSELIGNLRAEMVVVSYSDESWVGPEQVVEWLRDAGHRRVETLAYDSRRYVGAKIGIFSPLGQRVGKVSHLRNQEYVFVAGDDDRVTSALQALPQ</sequence>
<keyword evidence="7" id="KW-1185">Reference proteome</keyword>
<protein>
    <recommendedName>
        <fullName evidence="1">site-specific DNA-methyltransferase (adenine-specific)</fullName>
        <ecNumber evidence="1">2.1.1.72</ecNumber>
    </recommendedName>
</protein>
<evidence type="ECO:0000256" key="3">
    <source>
        <dbReference type="ARBA" id="ARBA00022679"/>
    </source>
</evidence>
<accession>A0ABP4EBA2</accession>
<proteinExistence type="predicted"/>
<dbReference type="RefSeq" id="WP_343993896.1">
    <property type="nucleotide sequence ID" value="NZ_BAAALG010000008.1"/>
</dbReference>
<dbReference type="GO" id="GO:0008168">
    <property type="term" value="F:methyltransferase activity"/>
    <property type="evidence" value="ECO:0007669"/>
    <property type="project" value="UniProtKB-KW"/>
</dbReference>
<dbReference type="GO" id="GO:0032259">
    <property type="term" value="P:methylation"/>
    <property type="evidence" value="ECO:0007669"/>
    <property type="project" value="UniProtKB-KW"/>
</dbReference>
<comment type="catalytic activity">
    <reaction evidence="5">
        <text>a 2'-deoxyadenosine in DNA + S-adenosyl-L-methionine = an N(6)-methyl-2'-deoxyadenosine in DNA + S-adenosyl-L-homocysteine + H(+)</text>
        <dbReference type="Rhea" id="RHEA:15197"/>
        <dbReference type="Rhea" id="RHEA-COMP:12418"/>
        <dbReference type="Rhea" id="RHEA-COMP:12419"/>
        <dbReference type="ChEBI" id="CHEBI:15378"/>
        <dbReference type="ChEBI" id="CHEBI:57856"/>
        <dbReference type="ChEBI" id="CHEBI:59789"/>
        <dbReference type="ChEBI" id="CHEBI:90615"/>
        <dbReference type="ChEBI" id="CHEBI:90616"/>
        <dbReference type="EC" id="2.1.1.72"/>
    </reaction>
</comment>
<evidence type="ECO:0000256" key="5">
    <source>
        <dbReference type="ARBA" id="ARBA00047942"/>
    </source>
</evidence>
<evidence type="ECO:0000313" key="6">
    <source>
        <dbReference type="EMBL" id="GAA1101592.1"/>
    </source>
</evidence>
<evidence type="ECO:0000256" key="1">
    <source>
        <dbReference type="ARBA" id="ARBA00011900"/>
    </source>
</evidence>
<gene>
    <name evidence="6" type="ORF">GCM10009668_19870</name>
</gene>
<dbReference type="PROSITE" id="PS00092">
    <property type="entry name" value="N6_MTASE"/>
    <property type="match status" value="1"/>
</dbReference>
<dbReference type="InterPro" id="IPR002052">
    <property type="entry name" value="DNA_methylase_N6_adenine_CS"/>
</dbReference>
<dbReference type="InterPro" id="IPR029063">
    <property type="entry name" value="SAM-dependent_MTases_sf"/>
</dbReference>
<keyword evidence="3" id="KW-0808">Transferase</keyword>
<keyword evidence="4" id="KW-0949">S-adenosyl-L-methionine</keyword>
<dbReference type="SUPFAM" id="SSF53335">
    <property type="entry name" value="S-adenosyl-L-methionine-dependent methyltransferases"/>
    <property type="match status" value="1"/>
</dbReference>
<organism evidence="6 7">
    <name type="scientific">Nocardioides dubius</name>
    <dbReference type="NCBI Taxonomy" id="317019"/>
    <lineage>
        <taxon>Bacteria</taxon>
        <taxon>Bacillati</taxon>
        <taxon>Actinomycetota</taxon>
        <taxon>Actinomycetes</taxon>
        <taxon>Propionibacteriales</taxon>
        <taxon>Nocardioidaceae</taxon>
        <taxon>Nocardioides</taxon>
    </lineage>
</organism>
<name>A0ABP4EBA2_9ACTN</name>